<evidence type="ECO:0000256" key="3">
    <source>
        <dbReference type="ARBA" id="ARBA00023002"/>
    </source>
</evidence>
<feature type="domain" description="Plastocyanin-like" evidence="9">
    <location>
        <begin position="17"/>
        <end position="138"/>
    </location>
</feature>
<dbReference type="AlphaFoldDB" id="A0A5C3LAS5"/>
<dbReference type="STRING" id="230819.A0A5C3LAS5"/>
<evidence type="ECO:0000313" key="11">
    <source>
        <dbReference type="Proteomes" id="UP000307440"/>
    </source>
</evidence>
<dbReference type="PROSITE" id="PS00080">
    <property type="entry name" value="MULTICOPPER_OXIDASE2"/>
    <property type="match status" value="1"/>
</dbReference>
<dbReference type="InterPro" id="IPR011707">
    <property type="entry name" value="Cu-oxidase-like_N"/>
</dbReference>
<dbReference type="PANTHER" id="PTHR11709:SF511">
    <property type="entry name" value="LACCASE"/>
    <property type="match status" value="1"/>
</dbReference>
<comment type="similarity">
    <text evidence="1">Belongs to the multicopper oxidase family.</text>
</comment>
<evidence type="ECO:0000256" key="1">
    <source>
        <dbReference type="ARBA" id="ARBA00010609"/>
    </source>
</evidence>
<reference evidence="10 11" key="1">
    <citation type="journal article" date="2019" name="Nat. Ecol. Evol.">
        <title>Megaphylogeny resolves global patterns of mushroom evolution.</title>
        <authorList>
            <person name="Varga T."/>
            <person name="Krizsan K."/>
            <person name="Foldi C."/>
            <person name="Dima B."/>
            <person name="Sanchez-Garcia M."/>
            <person name="Sanchez-Ramirez S."/>
            <person name="Szollosi G.J."/>
            <person name="Szarkandi J.G."/>
            <person name="Papp V."/>
            <person name="Albert L."/>
            <person name="Andreopoulos W."/>
            <person name="Angelini C."/>
            <person name="Antonin V."/>
            <person name="Barry K.W."/>
            <person name="Bougher N.L."/>
            <person name="Buchanan P."/>
            <person name="Buyck B."/>
            <person name="Bense V."/>
            <person name="Catcheside P."/>
            <person name="Chovatia M."/>
            <person name="Cooper J."/>
            <person name="Damon W."/>
            <person name="Desjardin D."/>
            <person name="Finy P."/>
            <person name="Geml J."/>
            <person name="Haridas S."/>
            <person name="Hughes K."/>
            <person name="Justo A."/>
            <person name="Karasinski D."/>
            <person name="Kautmanova I."/>
            <person name="Kiss B."/>
            <person name="Kocsube S."/>
            <person name="Kotiranta H."/>
            <person name="LaButti K.M."/>
            <person name="Lechner B.E."/>
            <person name="Liimatainen K."/>
            <person name="Lipzen A."/>
            <person name="Lukacs Z."/>
            <person name="Mihaltcheva S."/>
            <person name="Morgado L.N."/>
            <person name="Niskanen T."/>
            <person name="Noordeloos M.E."/>
            <person name="Ohm R.A."/>
            <person name="Ortiz-Santana B."/>
            <person name="Ovrebo C."/>
            <person name="Racz N."/>
            <person name="Riley R."/>
            <person name="Savchenko A."/>
            <person name="Shiryaev A."/>
            <person name="Soop K."/>
            <person name="Spirin V."/>
            <person name="Szebenyi C."/>
            <person name="Tomsovsky M."/>
            <person name="Tulloss R.E."/>
            <person name="Uehling J."/>
            <person name="Grigoriev I.V."/>
            <person name="Vagvolgyi C."/>
            <person name="Papp T."/>
            <person name="Martin F.M."/>
            <person name="Miettinen O."/>
            <person name="Hibbett D.S."/>
            <person name="Nagy L.G."/>
        </authorList>
    </citation>
    <scope>NUCLEOTIDE SEQUENCE [LARGE SCALE GENOMIC DNA]</scope>
    <source>
        <strain evidence="10 11">CBS 121175</strain>
    </source>
</reference>
<dbReference type="PROSITE" id="PS00079">
    <property type="entry name" value="MULTICOPPER_OXIDASE1"/>
    <property type="match status" value="2"/>
</dbReference>
<keyword evidence="6" id="KW-0325">Glycoprotein</keyword>
<dbReference type="Pfam" id="PF07731">
    <property type="entry name" value="Cu-oxidase_2"/>
    <property type="match status" value="1"/>
</dbReference>
<evidence type="ECO:0000259" key="7">
    <source>
        <dbReference type="Pfam" id="PF00394"/>
    </source>
</evidence>
<feature type="domain" description="Plastocyanin-like" evidence="8">
    <location>
        <begin position="351"/>
        <end position="468"/>
    </location>
</feature>
<dbReference type="GO" id="GO:0016491">
    <property type="term" value="F:oxidoreductase activity"/>
    <property type="evidence" value="ECO:0007669"/>
    <property type="project" value="UniProtKB-KW"/>
</dbReference>
<proteinExistence type="inferred from homology"/>
<dbReference type="InterPro" id="IPR033138">
    <property type="entry name" value="Cu_oxidase_CS"/>
</dbReference>
<dbReference type="InterPro" id="IPR045087">
    <property type="entry name" value="Cu-oxidase_fam"/>
</dbReference>
<evidence type="ECO:0000256" key="4">
    <source>
        <dbReference type="ARBA" id="ARBA00023008"/>
    </source>
</evidence>
<dbReference type="GO" id="GO:0005507">
    <property type="term" value="F:copper ion binding"/>
    <property type="evidence" value="ECO:0007669"/>
    <property type="project" value="InterPro"/>
</dbReference>
<keyword evidence="4" id="KW-0186">Copper</keyword>
<keyword evidence="5" id="KW-1015">Disulfide bond</keyword>
<sequence>MAQPPTGIMGPVGTMTVTNKIVGPDGFRRPVIVVNDLHPGPLVTGQKGDNFDITVVNNLEDSTMLRQTSVHWHGLFQHQSAWADGPEGVTQCPISQSGESFRYTFTGGQEAGTYWYHSHFGTQYCDGLRGPMVVYDPQDPHLGLYDVDDATTILTLTDWYHLQAPALQAPARPDATLINGKGRQPGNTNAELAIVNVEEGKRYRIRLISLSCDPNYVFSIDEHEMTIIEVDGQNIAPVPGIQRIRIFTAVKNYWIRSLPNLGNNGLAGGFTGGINSAVLRYSGAASAEPTTPQWPNTSKVLDETELHPLINAAAPGGSAPADVHLNLALAFNAGTRKWTVDGKSWTSPPEPVMAQMMAGIPPEQLLPAGSIRTLPRNAVVEVSLPALVTGGPHPFHLHGHAFSVVRSAGSSIYNYDNPVRRDVVSIGNAGDNVTIRFITDNPGPWFFHCHIEFHLHDGLAMVFAEAPEAIAEQAPPAEWNTLCDRFNALPESATRITAPTPVPQA</sequence>
<dbReference type="CDD" id="cd13903">
    <property type="entry name" value="CuRO_3_Tv-LCC_like"/>
    <property type="match status" value="1"/>
</dbReference>
<name>A0A5C3LAS5_COPMA</name>
<protein>
    <submittedName>
        <fullName evidence="10">Laccase</fullName>
    </submittedName>
</protein>
<evidence type="ECO:0000259" key="9">
    <source>
        <dbReference type="Pfam" id="PF07732"/>
    </source>
</evidence>
<keyword evidence="3" id="KW-0560">Oxidoreductase</keyword>
<dbReference type="Pfam" id="PF00394">
    <property type="entry name" value="Cu-oxidase"/>
    <property type="match status" value="1"/>
</dbReference>
<dbReference type="InterPro" id="IPR011706">
    <property type="entry name" value="Cu-oxidase_C"/>
</dbReference>
<organism evidence="10 11">
    <name type="scientific">Coprinopsis marcescibilis</name>
    <name type="common">Agaric fungus</name>
    <name type="synonym">Psathyrella marcescibilis</name>
    <dbReference type="NCBI Taxonomy" id="230819"/>
    <lineage>
        <taxon>Eukaryota</taxon>
        <taxon>Fungi</taxon>
        <taxon>Dikarya</taxon>
        <taxon>Basidiomycota</taxon>
        <taxon>Agaricomycotina</taxon>
        <taxon>Agaricomycetes</taxon>
        <taxon>Agaricomycetidae</taxon>
        <taxon>Agaricales</taxon>
        <taxon>Agaricineae</taxon>
        <taxon>Psathyrellaceae</taxon>
        <taxon>Coprinopsis</taxon>
    </lineage>
</organism>
<dbReference type="EMBL" id="ML210187">
    <property type="protein sequence ID" value="TFK25378.1"/>
    <property type="molecule type" value="Genomic_DNA"/>
</dbReference>
<dbReference type="InterPro" id="IPR002355">
    <property type="entry name" value="Cu_oxidase_Cu_BS"/>
</dbReference>
<keyword evidence="11" id="KW-1185">Reference proteome</keyword>
<dbReference type="InterPro" id="IPR008972">
    <property type="entry name" value="Cupredoxin"/>
</dbReference>
<dbReference type="PANTHER" id="PTHR11709">
    <property type="entry name" value="MULTI-COPPER OXIDASE"/>
    <property type="match status" value="1"/>
</dbReference>
<evidence type="ECO:0000259" key="8">
    <source>
        <dbReference type="Pfam" id="PF07731"/>
    </source>
</evidence>
<dbReference type="Proteomes" id="UP000307440">
    <property type="component" value="Unassembled WGS sequence"/>
</dbReference>
<gene>
    <name evidence="10" type="ORF">FA15DRAFT_755893</name>
</gene>
<keyword evidence="2" id="KW-0479">Metal-binding</keyword>
<evidence type="ECO:0000313" key="10">
    <source>
        <dbReference type="EMBL" id="TFK25378.1"/>
    </source>
</evidence>
<dbReference type="Pfam" id="PF07732">
    <property type="entry name" value="Cu-oxidase_3"/>
    <property type="match status" value="1"/>
</dbReference>
<dbReference type="OrthoDB" id="2121828at2759"/>
<evidence type="ECO:0000256" key="2">
    <source>
        <dbReference type="ARBA" id="ARBA00022723"/>
    </source>
</evidence>
<evidence type="ECO:0000256" key="5">
    <source>
        <dbReference type="ARBA" id="ARBA00023157"/>
    </source>
</evidence>
<dbReference type="FunFam" id="2.60.40.420:FF:000045">
    <property type="entry name" value="Laccase 2"/>
    <property type="match status" value="1"/>
</dbReference>
<dbReference type="Gene3D" id="2.60.40.420">
    <property type="entry name" value="Cupredoxins - blue copper proteins"/>
    <property type="match status" value="3"/>
</dbReference>
<evidence type="ECO:0000256" key="6">
    <source>
        <dbReference type="ARBA" id="ARBA00023180"/>
    </source>
</evidence>
<feature type="domain" description="Plastocyanin-like" evidence="7">
    <location>
        <begin position="152"/>
        <end position="284"/>
    </location>
</feature>
<dbReference type="SUPFAM" id="SSF49503">
    <property type="entry name" value="Cupredoxins"/>
    <property type="match status" value="3"/>
</dbReference>
<dbReference type="InterPro" id="IPR001117">
    <property type="entry name" value="Cu-oxidase_2nd"/>
</dbReference>
<accession>A0A5C3LAS5</accession>